<reference evidence="2" key="1">
    <citation type="journal article" date="2019" name="Int. J. Syst. Evol. Microbiol.">
        <title>The Global Catalogue of Microorganisms (GCM) 10K type strain sequencing project: providing services to taxonomists for standard genome sequencing and annotation.</title>
        <authorList>
            <consortium name="The Broad Institute Genomics Platform"/>
            <consortium name="The Broad Institute Genome Sequencing Center for Infectious Disease"/>
            <person name="Wu L."/>
            <person name="Ma J."/>
        </authorList>
    </citation>
    <scope>NUCLEOTIDE SEQUENCE [LARGE SCALE GENOMIC DNA]</scope>
    <source>
        <strain evidence="2">JCM 14323</strain>
    </source>
</reference>
<dbReference type="EMBL" id="BAAANK010000002">
    <property type="protein sequence ID" value="GAA1826503.1"/>
    <property type="molecule type" value="Genomic_DNA"/>
</dbReference>
<name>A0ABP4YPE6_9MICO</name>
<proteinExistence type="predicted"/>
<evidence type="ECO:0000313" key="1">
    <source>
        <dbReference type="EMBL" id="GAA1826503.1"/>
    </source>
</evidence>
<keyword evidence="2" id="KW-1185">Reference proteome</keyword>
<evidence type="ECO:0000313" key="2">
    <source>
        <dbReference type="Proteomes" id="UP001501746"/>
    </source>
</evidence>
<protein>
    <submittedName>
        <fullName evidence="1">Uncharacterized protein</fullName>
    </submittedName>
</protein>
<comment type="caution">
    <text evidence="1">The sequence shown here is derived from an EMBL/GenBank/DDBJ whole genome shotgun (WGS) entry which is preliminary data.</text>
</comment>
<accession>A0ABP4YPE6</accession>
<gene>
    <name evidence="1" type="ORF">GCM10009750_07380</name>
</gene>
<organism evidence="1 2">
    <name type="scientific">Agromyces salentinus</name>
    <dbReference type="NCBI Taxonomy" id="269421"/>
    <lineage>
        <taxon>Bacteria</taxon>
        <taxon>Bacillati</taxon>
        <taxon>Actinomycetota</taxon>
        <taxon>Actinomycetes</taxon>
        <taxon>Micrococcales</taxon>
        <taxon>Microbacteriaceae</taxon>
        <taxon>Agromyces</taxon>
    </lineage>
</organism>
<sequence>MIVNSTTLSAAHPNLGRTDLYHPRSLALEDRVARRIGLALLTWSRRREALRSPETVLLHRHTEHAASEARRDLQLQLSTLGSPLA</sequence>
<dbReference type="Proteomes" id="UP001501746">
    <property type="component" value="Unassembled WGS sequence"/>
</dbReference>